<dbReference type="Proteomes" id="UP000477386">
    <property type="component" value="Unassembled WGS sequence"/>
</dbReference>
<dbReference type="Gene3D" id="3.90.1720.10">
    <property type="entry name" value="endopeptidase domain like (from Nostoc punctiforme)"/>
    <property type="match status" value="1"/>
</dbReference>
<dbReference type="AlphaFoldDB" id="A0A6M0IMW5"/>
<accession>A0A6M0IMW5</accession>
<keyword evidence="2" id="KW-1185">Reference proteome</keyword>
<evidence type="ECO:0000313" key="2">
    <source>
        <dbReference type="Proteomes" id="UP000477386"/>
    </source>
</evidence>
<gene>
    <name evidence="1" type="ORF">GK091_22510</name>
</gene>
<organism evidence="1 2">
    <name type="scientific">Spirosoma agri</name>
    <dbReference type="NCBI Taxonomy" id="1987381"/>
    <lineage>
        <taxon>Bacteria</taxon>
        <taxon>Pseudomonadati</taxon>
        <taxon>Bacteroidota</taxon>
        <taxon>Cytophagia</taxon>
        <taxon>Cytophagales</taxon>
        <taxon>Cytophagaceae</taxon>
        <taxon>Spirosoma</taxon>
    </lineage>
</organism>
<comment type="caution">
    <text evidence="1">The sequence shown here is derived from an EMBL/GenBank/DDBJ whole genome shotgun (WGS) entry which is preliminary data.</text>
</comment>
<dbReference type="RefSeq" id="WP_164042229.1">
    <property type="nucleotide sequence ID" value="NZ_JAAGNZ010000002.1"/>
</dbReference>
<name>A0A6M0IMW5_9BACT</name>
<reference evidence="1 2" key="1">
    <citation type="submission" date="2020-02" db="EMBL/GenBank/DDBJ databases">
        <title>Draft genome sequence of two Spirosoma agri KCTC 52727 and Spirosoma terrae KCTC 52035.</title>
        <authorList>
            <person name="Rojas J."/>
            <person name="Ambika Manirajan B."/>
            <person name="Ratering S."/>
            <person name="Suarez C."/>
            <person name="Schnell S."/>
        </authorList>
    </citation>
    <scope>NUCLEOTIDE SEQUENCE [LARGE SCALE GENOMIC DNA]</scope>
    <source>
        <strain evidence="1 2">KCTC 52727</strain>
    </source>
</reference>
<dbReference type="EMBL" id="JAAGNZ010000002">
    <property type="protein sequence ID" value="NEU69670.1"/>
    <property type="molecule type" value="Genomic_DNA"/>
</dbReference>
<protein>
    <submittedName>
        <fullName evidence="1">Uncharacterized protein</fullName>
    </submittedName>
</protein>
<proteinExistence type="predicted"/>
<evidence type="ECO:0000313" key="1">
    <source>
        <dbReference type="EMBL" id="NEU69670.1"/>
    </source>
</evidence>
<sequence>MAHFFDAATALPLVDCPLQVGQKRAIGLFGGDFYGNDLGVIVDQSLVRMQEKTRKYGMRYFDLTALKPGQTILHAYAGIYEYALPIPVNVTKKMSTPQGKLAQRQGIVDEARSHVGKAHYLWGSAGNTPGLSDGAQYKPATAKMLTDSFAPNEPYVQTAFTDINGRNTCAGSCNNFPQLTVQEVNDFLRAGTAVLQNKVTPRTYSLKGKIKPIGKANNGIVWGEPCAGRKHFDCIGFVNYCIAKFWAPKTAFGLDIKVLMTNPNMAGFVEVTDPTDVLNGDVIGQYNTENGWHHIGLVYMSGKTAKVVQAADSPIGVTDSDDYKPSSWSKRIRLMDNLL</sequence>